<proteinExistence type="predicted"/>
<dbReference type="AlphaFoldDB" id="A0A109LL37"/>
<organism evidence="1 2">
    <name type="scientific">Pseudomonas fluorescens</name>
    <dbReference type="NCBI Taxonomy" id="294"/>
    <lineage>
        <taxon>Bacteria</taxon>
        <taxon>Pseudomonadati</taxon>
        <taxon>Pseudomonadota</taxon>
        <taxon>Gammaproteobacteria</taxon>
        <taxon>Pseudomonadales</taxon>
        <taxon>Pseudomonadaceae</taxon>
        <taxon>Pseudomonas</taxon>
    </lineage>
</organism>
<name>A0A109LL37_PSEFL</name>
<accession>A0A109LL37</accession>
<sequence length="222" mass="23751">MQDARQAVAVQVDQLIMLPIVDARHSVERLVARGVQRRHEGAVGQFQGRPGTGVPLGVKGLVVHGVQATADGVAMGVLQQQTPRQHRLGAQARLVGEVMKHQHLLAPPQGTEFKAIGITADRVVADRPSVLFGIGRHLAQACVALTIIQQQFEVPLLVSKGVRAPQRQVLKGLEVAVAHPRQITLGAIVPGGAWRLVVVFVVVIDLLTQGVEAFLQQPLGNT</sequence>
<protein>
    <submittedName>
        <fullName evidence="1">Uncharacterized protein</fullName>
    </submittedName>
</protein>
<dbReference type="Proteomes" id="UP000061348">
    <property type="component" value="Unassembled WGS sequence"/>
</dbReference>
<gene>
    <name evidence="1" type="ORF">PFLmoz3_00540</name>
</gene>
<reference evidence="1 2" key="1">
    <citation type="submission" date="2015-05" db="EMBL/GenBank/DDBJ databases">
        <title>A genomic and transcriptomic approach to investigate the blue pigment phenotype in Pseudomonas fluorescens.</title>
        <authorList>
            <person name="Andreani N.A."/>
            <person name="Cardazzo B."/>
        </authorList>
    </citation>
    <scope>NUCLEOTIDE SEQUENCE [LARGE SCALE GENOMIC DNA]</scope>
    <source>
        <strain evidence="1 2">Ps_22</strain>
    </source>
</reference>
<evidence type="ECO:0000313" key="1">
    <source>
        <dbReference type="EMBL" id="KWV89795.1"/>
    </source>
</evidence>
<evidence type="ECO:0000313" key="2">
    <source>
        <dbReference type="Proteomes" id="UP000061348"/>
    </source>
</evidence>
<comment type="caution">
    <text evidence="1">The sequence shown here is derived from an EMBL/GenBank/DDBJ whole genome shotgun (WGS) entry which is preliminary data.</text>
</comment>
<dbReference type="EMBL" id="LCYA01000014">
    <property type="protein sequence ID" value="KWV89795.1"/>
    <property type="molecule type" value="Genomic_DNA"/>
</dbReference>